<keyword evidence="5" id="KW-1185">Reference proteome</keyword>
<evidence type="ECO:0000313" key="5">
    <source>
        <dbReference type="Proteomes" id="UP000673394"/>
    </source>
</evidence>
<dbReference type="CDD" id="cd04301">
    <property type="entry name" value="NAT_SF"/>
    <property type="match status" value="1"/>
</dbReference>
<evidence type="ECO:0000259" key="3">
    <source>
        <dbReference type="PROSITE" id="PS51186"/>
    </source>
</evidence>
<evidence type="ECO:0000313" key="4">
    <source>
        <dbReference type="EMBL" id="MBP3966331.1"/>
    </source>
</evidence>
<gene>
    <name evidence="4" type="ORF">I8J30_26865</name>
</gene>
<proteinExistence type="predicted"/>
<dbReference type="PROSITE" id="PS51186">
    <property type="entry name" value="GNAT"/>
    <property type="match status" value="1"/>
</dbReference>
<dbReference type="SUPFAM" id="SSF55729">
    <property type="entry name" value="Acyl-CoA N-acyltransferases (Nat)"/>
    <property type="match status" value="1"/>
</dbReference>
<dbReference type="PANTHER" id="PTHR43877">
    <property type="entry name" value="AMINOALKYLPHOSPHONATE N-ACETYLTRANSFERASE-RELATED-RELATED"/>
    <property type="match status" value="1"/>
</dbReference>
<dbReference type="Proteomes" id="UP000673394">
    <property type="component" value="Unassembled WGS sequence"/>
</dbReference>
<keyword evidence="1" id="KW-0808">Transferase</keyword>
<dbReference type="InterPro" id="IPR000182">
    <property type="entry name" value="GNAT_dom"/>
</dbReference>
<keyword evidence="2" id="KW-0012">Acyltransferase</keyword>
<evidence type="ECO:0000256" key="2">
    <source>
        <dbReference type="ARBA" id="ARBA00023315"/>
    </source>
</evidence>
<dbReference type="InterPro" id="IPR050832">
    <property type="entry name" value="Bact_Acetyltransf"/>
</dbReference>
<evidence type="ECO:0000256" key="1">
    <source>
        <dbReference type="ARBA" id="ARBA00022679"/>
    </source>
</evidence>
<dbReference type="Gene3D" id="3.40.630.30">
    <property type="match status" value="1"/>
</dbReference>
<dbReference type="EMBL" id="JAGKSP010000017">
    <property type="protein sequence ID" value="MBP3966331.1"/>
    <property type="molecule type" value="Genomic_DNA"/>
</dbReference>
<accession>A0ABS5CKE6</accession>
<name>A0ABS5CKE6_9BACL</name>
<dbReference type="PANTHER" id="PTHR43877:SF1">
    <property type="entry name" value="ACETYLTRANSFERASE"/>
    <property type="match status" value="1"/>
</dbReference>
<dbReference type="InterPro" id="IPR016181">
    <property type="entry name" value="Acyl_CoA_acyltransferase"/>
</dbReference>
<dbReference type="RefSeq" id="WP_210663416.1">
    <property type="nucleotide sequence ID" value="NZ_JAGKSP010000017.1"/>
</dbReference>
<reference evidence="4 5" key="1">
    <citation type="submission" date="2021-04" db="EMBL/GenBank/DDBJ databases">
        <title>Paenibacillus sp. DLE-14 whole genome sequence.</title>
        <authorList>
            <person name="Ham Y.J."/>
        </authorList>
    </citation>
    <scope>NUCLEOTIDE SEQUENCE [LARGE SCALE GENOMIC DNA]</scope>
    <source>
        <strain evidence="4 5">DLE-14</strain>
    </source>
</reference>
<organism evidence="4 5">
    <name type="scientific">Paenibacillus lignilyticus</name>
    <dbReference type="NCBI Taxonomy" id="1172615"/>
    <lineage>
        <taxon>Bacteria</taxon>
        <taxon>Bacillati</taxon>
        <taxon>Bacillota</taxon>
        <taxon>Bacilli</taxon>
        <taxon>Bacillales</taxon>
        <taxon>Paenibacillaceae</taxon>
        <taxon>Paenibacillus</taxon>
    </lineage>
</organism>
<comment type="caution">
    <text evidence="4">The sequence shown here is derived from an EMBL/GenBank/DDBJ whole genome shotgun (WGS) entry which is preliminary data.</text>
</comment>
<sequence length="169" mass="18689">MLAVKPKWAVVAMSRLIKHAELHEAGVVQLTIREAFQEFEGKLVPQSGALRETEASIRGEIAGGGGAVIVWEGAEPVGAAVYSFKDTCLYIGRVSVKPAWRGKGIGREIMAYLEGFAVERGCSETEVGVRLSIPGNVNFYAGMRYEVREHLFYPEGADSWYVMRKRMFS</sequence>
<feature type="domain" description="N-acetyltransferase" evidence="3">
    <location>
        <begin position="30"/>
        <end position="168"/>
    </location>
</feature>
<protein>
    <submittedName>
        <fullName evidence="4">GNAT family N-acetyltransferase</fullName>
    </submittedName>
</protein>
<dbReference type="Pfam" id="PF00583">
    <property type="entry name" value="Acetyltransf_1"/>
    <property type="match status" value="1"/>
</dbReference>